<dbReference type="CDD" id="cd00156">
    <property type="entry name" value="REC"/>
    <property type="match status" value="2"/>
</dbReference>
<accession>A0A662DKZ5</accession>
<sequence length="265" mass="30387">MNKKEKKTILVADDVKLFQLFIKQTLTSKDYELIFVERGKQAIDTVMRKDVDLLILDVELPDVNGLEVLRKIRKLTKDMESVVQLKELPVVMVTAYPREEIRKEAEMLGVVSFLGKPLKRKEFRKIVEDVLEGRYQEFKRRKLILCVDSEPRVQKFYEGTLSSGNWNVITASNGIEALEAVEFKSPDLIITELNLPQMDGVEFLQTLKESGQNIPVIVISSVSEKEGKQKIQNLGVKKYLSKPFQLDELRKSVREILKGSEEATT</sequence>
<evidence type="ECO:0000259" key="3">
    <source>
        <dbReference type="PROSITE" id="PS50110"/>
    </source>
</evidence>
<dbReference type="PANTHER" id="PTHR44591">
    <property type="entry name" value="STRESS RESPONSE REGULATOR PROTEIN 1"/>
    <property type="match status" value="1"/>
</dbReference>
<evidence type="ECO:0000256" key="2">
    <source>
        <dbReference type="PROSITE-ProRule" id="PRU00169"/>
    </source>
</evidence>
<dbReference type="AlphaFoldDB" id="A0A662DKZ5"/>
<dbReference type="EMBL" id="QMQA01000022">
    <property type="protein sequence ID" value="RLE14971.1"/>
    <property type="molecule type" value="Genomic_DNA"/>
</dbReference>
<dbReference type="SMART" id="SM00448">
    <property type="entry name" value="REC"/>
    <property type="match status" value="2"/>
</dbReference>
<comment type="caution">
    <text evidence="2">Lacks conserved residue(s) required for the propagation of feature annotation.</text>
</comment>
<dbReference type="PANTHER" id="PTHR44591:SF3">
    <property type="entry name" value="RESPONSE REGULATORY DOMAIN-CONTAINING PROTEIN"/>
    <property type="match status" value="1"/>
</dbReference>
<dbReference type="Gene3D" id="3.40.50.2300">
    <property type="match status" value="2"/>
</dbReference>
<dbReference type="Proteomes" id="UP000280417">
    <property type="component" value="Unassembled WGS sequence"/>
</dbReference>
<organism evidence="4 5">
    <name type="scientific">Aerophobetes bacterium</name>
    <dbReference type="NCBI Taxonomy" id="2030807"/>
    <lineage>
        <taxon>Bacteria</taxon>
        <taxon>Candidatus Aerophobota</taxon>
    </lineage>
</organism>
<comment type="caution">
    <text evidence="4">The sequence shown here is derived from an EMBL/GenBank/DDBJ whole genome shotgun (WGS) entry which is preliminary data.</text>
</comment>
<dbReference type="GO" id="GO:0000160">
    <property type="term" value="P:phosphorelay signal transduction system"/>
    <property type="evidence" value="ECO:0007669"/>
    <property type="project" value="InterPro"/>
</dbReference>
<feature type="domain" description="Response regulatory" evidence="3">
    <location>
        <begin position="8"/>
        <end position="131"/>
    </location>
</feature>
<feature type="domain" description="Response regulatory" evidence="3">
    <location>
        <begin position="143"/>
        <end position="257"/>
    </location>
</feature>
<evidence type="ECO:0000256" key="1">
    <source>
        <dbReference type="ARBA" id="ARBA00022553"/>
    </source>
</evidence>
<dbReference type="InterPro" id="IPR050595">
    <property type="entry name" value="Bact_response_regulator"/>
</dbReference>
<dbReference type="InterPro" id="IPR011006">
    <property type="entry name" value="CheY-like_superfamily"/>
</dbReference>
<protein>
    <recommendedName>
        <fullName evidence="3">Response regulatory domain-containing protein</fullName>
    </recommendedName>
</protein>
<gene>
    <name evidence="4" type="ORF">DRJ04_01370</name>
</gene>
<keyword evidence="1 2" id="KW-0597">Phosphoprotein</keyword>
<evidence type="ECO:0000313" key="5">
    <source>
        <dbReference type="Proteomes" id="UP000280417"/>
    </source>
</evidence>
<dbReference type="SUPFAM" id="SSF52172">
    <property type="entry name" value="CheY-like"/>
    <property type="match status" value="2"/>
</dbReference>
<evidence type="ECO:0000313" key="4">
    <source>
        <dbReference type="EMBL" id="RLE14971.1"/>
    </source>
</evidence>
<feature type="modified residue" description="4-aspartylphosphate" evidence="2">
    <location>
        <position position="57"/>
    </location>
</feature>
<dbReference type="PROSITE" id="PS50110">
    <property type="entry name" value="RESPONSE_REGULATORY"/>
    <property type="match status" value="2"/>
</dbReference>
<reference evidence="4 5" key="1">
    <citation type="submission" date="2018-06" db="EMBL/GenBank/DDBJ databases">
        <title>Extensive metabolic versatility and redundancy in microbially diverse, dynamic hydrothermal sediments.</title>
        <authorList>
            <person name="Dombrowski N."/>
            <person name="Teske A."/>
            <person name="Baker B.J."/>
        </authorList>
    </citation>
    <scope>NUCLEOTIDE SEQUENCE [LARGE SCALE GENOMIC DNA]</scope>
    <source>
        <strain evidence="4">B3_G15</strain>
    </source>
</reference>
<dbReference type="InterPro" id="IPR001789">
    <property type="entry name" value="Sig_transdc_resp-reg_receiver"/>
</dbReference>
<proteinExistence type="predicted"/>
<dbReference type="Pfam" id="PF00072">
    <property type="entry name" value="Response_reg"/>
    <property type="match status" value="2"/>
</dbReference>
<name>A0A662DKZ5_UNCAE</name>